<reference evidence="3 4" key="1">
    <citation type="submission" date="2017-06" db="EMBL/GenBank/DDBJ databases">
        <title>Azoarcus sp. TSNA42 complete genome sequence.</title>
        <authorList>
            <person name="Woo J.-H."/>
            <person name="Kim H.-S."/>
        </authorList>
    </citation>
    <scope>NUCLEOTIDE SEQUENCE [LARGE SCALE GENOMIC DNA]</scope>
    <source>
        <strain evidence="3 4">TSNA42</strain>
    </source>
</reference>
<dbReference type="SUPFAM" id="SSF53756">
    <property type="entry name" value="UDP-Glycosyltransferase/glycogen phosphorylase"/>
    <property type="match status" value="1"/>
</dbReference>
<dbReference type="CDD" id="cd03786">
    <property type="entry name" value="GTB_UDP-GlcNAc_2-Epimerase"/>
    <property type="match status" value="1"/>
</dbReference>
<dbReference type="Gene3D" id="3.40.50.2000">
    <property type="entry name" value="Glycogen Phosphorylase B"/>
    <property type="match status" value="2"/>
</dbReference>
<dbReference type="AlphaFoldDB" id="A0A2U8H281"/>
<organism evidence="3 4">
    <name type="scientific">Parazoarcus communis</name>
    <dbReference type="NCBI Taxonomy" id="41977"/>
    <lineage>
        <taxon>Bacteria</taxon>
        <taxon>Pseudomonadati</taxon>
        <taxon>Pseudomonadota</taxon>
        <taxon>Betaproteobacteria</taxon>
        <taxon>Rhodocyclales</taxon>
        <taxon>Zoogloeaceae</taxon>
        <taxon>Parazoarcus</taxon>
    </lineage>
</organism>
<dbReference type="InterPro" id="IPR003331">
    <property type="entry name" value="UDP_GlcNAc_Epimerase_2_dom"/>
</dbReference>
<dbReference type="InterPro" id="IPR029767">
    <property type="entry name" value="WecB-like"/>
</dbReference>
<protein>
    <submittedName>
        <fullName evidence="3">UDP-N-acetylglucosamine 2-epimerase (Non-hydrolyzing)</fullName>
    </submittedName>
</protein>
<dbReference type="Pfam" id="PF02350">
    <property type="entry name" value="Epimerase_2"/>
    <property type="match status" value="1"/>
</dbReference>
<dbReference type="PANTHER" id="PTHR43174:SF1">
    <property type="entry name" value="UDP-N-ACETYLGLUCOSAMINE 2-EPIMERASE"/>
    <property type="match status" value="1"/>
</dbReference>
<dbReference type="GO" id="GO:0016853">
    <property type="term" value="F:isomerase activity"/>
    <property type="evidence" value="ECO:0007669"/>
    <property type="project" value="UniProtKB-KW"/>
</dbReference>
<evidence type="ECO:0000313" key="4">
    <source>
        <dbReference type="Proteomes" id="UP000244902"/>
    </source>
</evidence>
<gene>
    <name evidence="3" type="ORF">CEW87_10420</name>
</gene>
<keyword evidence="1" id="KW-0413">Isomerase</keyword>
<dbReference type="EMBL" id="CP022188">
    <property type="protein sequence ID" value="AWI79748.1"/>
    <property type="molecule type" value="Genomic_DNA"/>
</dbReference>
<accession>A0A2U8H281</accession>
<evidence type="ECO:0000313" key="3">
    <source>
        <dbReference type="EMBL" id="AWI79748.1"/>
    </source>
</evidence>
<dbReference type="OrthoDB" id="9803238at2"/>
<dbReference type="PANTHER" id="PTHR43174">
    <property type="entry name" value="UDP-N-ACETYLGLUCOSAMINE 2-EPIMERASE"/>
    <property type="match status" value="1"/>
</dbReference>
<evidence type="ECO:0000256" key="1">
    <source>
        <dbReference type="RuleBase" id="RU003513"/>
    </source>
</evidence>
<name>A0A2U8H281_9RHOO</name>
<dbReference type="Proteomes" id="UP000244902">
    <property type="component" value="Chromosome"/>
</dbReference>
<proteinExistence type="inferred from homology"/>
<sequence length="385" mass="41263">MSAGADAPVICVVGARPNYMKVAPIIRAFAAGSPVLRTLLVHTGQHYDPAMKDRLFTDLELPDPDVNLAVGSGTHAVQTAEVMKRFEPIIDQYGARAVLVVGDVNSTLACALVAAKRHIPVIHVESGLRSNDRRMPEEINRILTDQISDLLYTTERSAHANLAREGIPEERAVFVGNVMIDSLRASLPKAIPAADLLAAAGLDPARIENGYGVVTLHRPSNVDQADTLGPIIGALRKISEQLPLVFALHPRTRTNLERFGMLGLLDTPGFLILPPQGYLEMLGLMSGARMVLTDSGGIQEETTALGVPCLTIRENTERPITVEQGTNTLVGIDPQALIMAAEAILKGGGKAGRVPEHWDGNTAERIASHLSSWLEQHEAAQPAAV</sequence>
<dbReference type="NCBIfam" id="TIGR00236">
    <property type="entry name" value="wecB"/>
    <property type="match status" value="1"/>
</dbReference>
<comment type="similarity">
    <text evidence="1">Belongs to the UDP-N-acetylglucosamine 2-epimerase family.</text>
</comment>
<evidence type="ECO:0000259" key="2">
    <source>
        <dbReference type="Pfam" id="PF02350"/>
    </source>
</evidence>
<feature type="domain" description="UDP-N-acetylglucosamine 2-epimerase" evidence="2">
    <location>
        <begin position="35"/>
        <end position="370"/>
    </location>
</feature>